<evidence type="ECO:0000313" key="2">
    <source>
        <dbReference type="Proteomes" id="UP000515164"/>
    </source>
</evidence>
<accession>A0A6P8MXZ1</accession>
<feature type="compositionally biased region" description="Polar residues" evidence="1">
    <location>
        <begin position="85"/>
        <end position="127"/>
    </location>
</feature>
<evidence type="ECO:0000313" key="3">
    <source>
        <dbReference type="RefSeq" id="XP_033318801.1"/>
    </source>
</evidence>
<reference evidence="3" key="1">
    <citation type="submission" date="2025-08" db="UniProtKB">
        <authorList>
            <consortium name="RefSeq"/>
        </authorList>
    </citation>
    <scope>IDENTIFICATION</scope>
    <source>
        <tissue evidence="3">Muscle</tissue>
    </source>
</reference>
<protein>
    <submittedName>
        <fullName evidence="3">Uncharacterized protein LOC117216302</fullName>
    </submittedName>
</protein>
<name>A0A6P8MXZ1_9HYME</name>
<dbReference type="Proteomes" id="UP000515164">
    <property type="component" value="Unplaced"/>
</dbReference>
<dbReference type="KEGG" id="bbif:117216302"/>
<dbReference type="AlphaFoldDB" id="A0A6P8MXZ1"/>
<proteinExistence type="predicted"/>
<dbReference type="GeneID" id="117216302"/>
<feature type="compositionally biased region" description="Low complexity" evidence="1">
    <location>
        <begin position="71"/>
        <end position="84"/>
    </location>
</feature>
<organism evidence="2 3">
    <name type="scientific">Bombus bifarius</name>
    <dbReference type="NCBI Taxonomy" id="103933"/>
    <lineage>
        <taxon>Eukaryota</taxon>
        <taxon>Metazoa</taxon>
        <taxon>Ecdysozoa</taxon>
        <taxon>Arthropoda</taxon>
        <taxon>Hexapoda</taxon>
        <taxon>Insecta</taxon>
        <taxon>Pterygota</taxon>
        <taxon>Neoptera</taxon>
        <taxon>Endopterygota</taxon>
        <taxon>Hymenoptera</taxon>
        <taxon>Apocrita</taxon>
        <taxon>Aculeata</taxon>
        <taxon>Apoidea</taxon>
        <taxon>Anthophila</taxon>
        <taxon>Apidae</taxon>
        <taxon>Bombus</taxon>
        <taxon>Pyrobombus</taxon>
    </lineage>
</organism>
<dbReference type="SUPFAM" id="SSF47616">
    <property type="entry name" value="GST C-terminal domain-like"/>
    <property type="match status" value="1"/>
</dbReference>
<gene>
    <name evidence="3" type="primary">LOC117216302</name>
</gene>
<evidence type="ECO:0000256" key="1">
    <source>
        <dbReference type="SAM" id="MobiDB-lite"/>
    </source>
</evidence>
<feature type="region of interest" description="Disordered" evidence="1">
    <location>
        <begin position="58"/>
        <end position="127"/>
    </location>
</feature>
<dbReference type="InterPro" id="IPR036282">
    <property type="entry name" value="Glutathione-S-Trfase_C_sf"/>
</dbReference>
<dbReference type="RefSeq" id="XP_033318801.1">
    <property type="nucleotide sequence ID" value="XM_033462910.1"/>
</dbReference>
<sequence length="141" mass="15722">MFGASALDKYPALRALKRRIHRIPAISDWLGDHPANYKGCPECKTLYTNRYPKLRAKEVSNQTPSPLKFATTPTPSSNQTPSPTKFISTSTSYAQAVQGIQNNPNSQRNLPQNSVPNPPNTDNSSRTVTFYDTYNIEHLPT</sequence>
<keyword evidence="2" id="KW-1185">Reference proteome</keyword>